<dbReference type="Pfam" id="PF00135">
    <property type="entry name" value="COesterase"/>
    <property type="match status" value="1"/>
</dbReference>
<evidence type="ECO:0000256" key="1">
    <source>
        <dbReference type="ARBA" id="ARBA00005964"/>
    </source>
</evidence>
<name>A0A7H8R3S6_TALRU</name>
<dbReference type="InterPro" id="IPR002018">
    <property type="entry name" value="CarbesteraseB"/>
</dbReference>
<feature type="domain" description="Carboxylesterase type B" evidence="4">
    <location>
        <begin position="25"/>
        <end position="531"/>
    </location>
</feature>
<dbReference type="GeneID" id="55994941"/>
<keyword evidence="6" id="KW-1185">Reference proteome</keyword>
<dbReference type="RefSeq" id="XP_035346482.1">
    <property type="nucleotide sequence ID" value="XM_035490589.1"/>
</dbReference>
<gene>
    <name evidence="5" type="ORF">TRUGW13939_07448</name>
</gene>
<reference evidence="6" key="1">
    <citation type="submission" date="2020-06" db="EMBL/GenBank/DDBJ databases">
        <title>A chromosome-scale genome assembly of Talaromyces rugulosus W13939.</title>
        <authorList>
            <person name="Wang B."/>
            <person name="Guo L."/>
            <person name="Ye K."/>
            <person name="Wang L."/>
        </authorList>
    </citation>
    <scope>NUCLEOTIDE SEQUENCE [LARGE SCALE GENOMIC DNA]</scope>
    <source>
        <strain evidence="6">W13939</strain>
    </source>
</reference>
<dbReference type="EMBL" id="CP055901">
    <property type="protein sequence ID" value="QKX60305.1"/>
    <property type="molecule type" value="Genomic_DNA"/>
</dbReference>
<keyword evidence="3" id="KW-0732">Signal</keyword>
<dbReference type="InterPro" id="IPR019819">
    <property type="entry name" value="Carboxylesterase_B_CS"/>
</dbReference>
<dbReference type="InterPro" id="IPR029058">
    <property type="entry name" value="AB_hydrolase_fold"/>
</dbReference>
<evidence type="ECO:0000256" key="2">
    <source>
        <dbReference type="ARBA" id="ARBA00022801"/>
    </source>
</evidence>
<comment type="similarity">
    <text evidence="1 3">Belongs to the type-B carboxylesterase/lipase family.</text>
</comment>
<evidence type="ECO:0000313" key="6">
    <source>
        <dbReference type="Proteomes" id="UP000509510"/>
    </source>
</evidence>
<feature type="signal peptide" evidence="3">
    <location>
        <begin position="1"/>
        <end position="18"/>
    </location>
</feature>
<dbReference type="Gene3D" id="3.40.50.1820">
    <property type="entry name" value="alpha/beta hydrolase"/>
    <property type="match status" value="1"/>
</dbReference>
<evidence type="ECO:0000256" key="3">
    <source>
        <dbReference type="RuleBase" id="RU361235"/>
    </source>
</evidence>
<dbReference type="InterPro" id="IPR050654">
    <property type="entry name" value="AChE-related_enzymes"/>
</dbReference>
<keyword evidence="2 3" id="KW-0378">Hydrolase</keyword>
<dbReference type="AlphaFoldDB" id="A0A7H8R3S6"/>
<dbReference type="KEGG" id="trg:TRUGW13939_07448"/>
<dbReference type="PROSITE" id="PS00122">
    <property type="entry name" value="CARBOXYLESTERASE_B_1"/>
    <property type="match status" value="1"/>
</dbReference>
<dbReference type="PANTHER" id="PTHR43918">
    <property type="entry name" value="ACETYLCHOLINESTERASE"/>
    <property type="match status" value="1"/>
</dbReference>
<dbReference type="SUPFAM" id="SSF53474">
    <property type="entry name" value="alpha/beta-Hydrolases"/>
    <property type="match status" value="1"/>
</dbReference>
<proteinExistence type="inferred from homology"/>
<dbReference type="InterPro" id="IPR019826">
    <property type="entry name" value="Carboxylesterase_B_AS"/>
</dbReference>
<protein>
    <recommendedName>
        <fullName evidence="3">Carboxylic ester hydrolase</fullName>
        <ecNumber evidence="3">3.1.1.-</ecNumber>
    </recommendedName>
</protein>
<dbReference type="PANTHER" id="PTHR43918:SF4">
    <property type="entry name" value="CARBOXYLIC ESTER HYDROLASE"/>
    <property type="match status" value="1"/>
</dbReference>
<dbReference type="PROSITE" id="PS00941">
    <property type="entry name" value="CARBOXYLESTERASE_B_2"/>
    <property type="match status" value="1"/>
</dbReference>
<evidence type="ECO:0000313" key="5">
    <source>
        <dbReference type="EMBL" id="QKX60305.1"/>
    </source>
</evidence>
<accession>A0A7H8R3S6</accession>
<dbReference type="Proteomes" id="UP000509510">
    <property type="component" value="Chromosome IV"/>
</dbReference>
<dbReference type="GO" id="GO:0052689">
    <property type="term" value="F:carboxylic ester hydrolase activity"/>
    <property type="evidence" value="ECO:0007669"/>
    <property type="project" value="TreeGrafter"/>
</dbReference>
<dbReference type="OrthoDB" id="4214365at2759"/>
<organism evidence="5 6">
    <name type="scientific">Talaromyces rugulosus</name>
    <name type="common">Penicillium rugulosum</name>
    <dbReference type="NCBI Taxonomy" id="121627"/>
    <lineage>
        <taxon>Eukaryota</taxon>
        <taxon>Fungi</taxon>
        <taxon>Dikarya</taxon>
        <taxon>Ascomycota</taxon>
        <taxon>Pezizomycotina</taxon>
        <taxon>Eurotiomycetes</taxon>
        <taxon>Eurotiomycetidae</taxon>
        <taxon>Eurotiales</taxon>
        <taxon>Trichocomaceae</taxon>
        <taxon>Talaromyces</taxon>
        <taxon>Talaromyces sect. Islandici</taxon>
    </lineage>
</organism>
<dbReference type="EC" id="3.1.1.-" evidence="3"/>
<evidence type="ECO:0000259" key="4">
    <source>
        <dbReference type="Pfam" id="PF00135"/>
    </source>
</evidence>
<feature type="chain" id="PRO_5029032687" description="Carboxylic ester hydrolase" evidence="3">
    <location>
        <begin position="19"/>
        <end position="540"/>
    </location>
</feature>
<sequence length="540" mass="58117">MARVGLTISLLFSAFAHGALVRRASPTVQLDYATYQGVRLDAGVDQYLGMRFAAPPLGDLRFRAPQDPGNTSTIQDASAFGPLCVGTGQTVDTGFRSEDCLFVNVFTPSNSDSTLKLPVWVYIQGGGYAWNSNGNYNGTDVIQNSGNGLVFVNFNYRVGLLGFLASQKVLENGDLNAGLLDQRKVLEWVQKYIHLFGGDPEHVVIQGASAGAGSVAQHLAAYNGRDDGLFVGAIAESTFWPTQRTVAEMEPQYDLVVQNTGCAGTNDTLSCLRALDFSTIQAANVQSPFPGAPSQPVPLWYFLPVVDGSFITGQLYDSFQGGEIVKVPLLVGDDTNEGSGFAYNASTPEEVSVFMKANYPGLNSTQLEAINDVYPLMAPVALHAPYFPSASAAYGESTFTCPGNHMAAGMATYLSPDQIWNYHWNVQNPDDTSKGLGVVHTAETTAIFGYGYSANVPSFASGSLNAPMVPITMDYFISFVTTLNPNTQKNAAAPTWDGWGTGATGNRLKFELNATVMEAIPEDQQQRCEFWQSLAPYLET</sequence>